<sequence>MGRGAARAPCLGVSRALLDTKTPIAGVPGGSGWSVMEGIKAITSNGWPDVTEFGHPYHPIEKQVHDTVGQFPVVSHKVAQEPIAA</sequence>
<proteinExistence type="predicted"/>
<protein>
    <submittedName>
        <fullName evidence="1">Uncharacterized protein</fullName>
    </submittedName>
</protein>
<reference evidence="1 2" key="1">
    <citation type="submission" date="2019-10" db="EMBL/GenBank/DDBJ databases">
        <title>Whole genome shotgun sequence of Acrocarpospora pleiomorpha NBRC 16267.</title>
        <authorList>
            <person name="Ichikawa N."/>
            <person name="Kimura A."/>
            <person name="Kitahashi Y."/>
            <person name="Komaki H."/>
            <person name="Oguchi A."/>
        </authorList>
    </citation>
    <scope>NUCLEOTIDE SEQUENCE [LARGE SCALE GENOMIC DNA]</scope>
    <source>
        <strain evidence="1 2">NBRC 16267</strain>
    </source>
</reference>
<keyword evidence="2" id="KW-1185">Reference proteome</keyword>
<dbReference type="AlphaFoldDB" id="A0A5M3X7T5"/>
<name>A0A5M3X7T5_9ACTN</name>
<accession>A0A5M3X7T5</accession>
<comment type="caution">
    <text evidence="1">The sequence shown here is derived from an EMBL/GenBank/DDBJ whole genome shotgun (WGS) entry which is preliminary data.</text>
</comment>
<dbReference type="EMBL" id="BLAF01000005">
    <property type="protein sequence ID" value="GES17735.1"/>
    <property type="molecule type" value="Genomic_DNA"/>
</dbReference>
<gene>
    <name evidence="1" type="ORF">Aple_006300</name>
</gene>
<evidence type="ECO:0000313" key="2">
    <source>
        <dbReference type="Proteomes" id="UP000377595"/>
    </source>
</evidence>
<evidence type="ECO:0000313" key="1">
    <source>
        <dbReference type="EMBL" id="GES17735.1"/>
    </source>
</evidence>
<dbReference type="Proteomes" id="UP000377595">
    <property type="component" value="Unassembled WGS sequence"/>
</dbReference>
<organism evidence="1 2">
    <name type="scientific">Acrocarpospora pleiomorpha</name>
    <dbReference type="NCBI Taxonomy" id="90975"/>
    <lineage>
        <taxon>Bacteria</taxon>
        <taxon>Bacillati</taxon>
        <taxon>Actinomycetota</taxon>
        <taxon>Actinomycetes</taxon>
        <taxon>Streptosporangiales</taxon>
        <taxon>Streptosporangiaceae</taxon>
        <taxon>Acrocarpospora</taxon>
    </lineage>
</organism>